<keyword evidence="1" id="KW-0732">Signal</keyword>
<dbReference type="EMBL" id="CP000934">
    <property type="protein sequence ID" value="ACE84420.1"/>
    <property type="molecule type" value="Genomic_DNA"/>
</dbReference>
<sequence length="302" mass="31380">MGFYKNALISAGLLSCSLWASAGPLTDYSLIVFEDLSPSGSLHVHGRTFIGGDLNGSSPEFANALDKSLTLDTVEVAGDLNASGWLKVNAGALAYGGANNLSGVNCNGNAYGGSASCLHQVSGLDDKAASLYDTLKGESIYYAGLAATGNVGGGLFSYAGVDDLAVFEISGADLFNSNWALDLGAASYGIINVSGVNLSNSGATNLNSGFGNYTNILWNFYEADTLNVGNQWKGSVLAVDAVVSTWNDFEGSLAAKSYVGYGQVHNFPWGYTPPEIELPEPSVLLLLLSGLGLLGWRRARSA</sequence>
<proteinExistence type="predicted"/>
<dbReference type="InterPro" id="IPR026588">
    <property type="entry name" value="Choice_anch_A"/>
</dbReference>
<feature type="signal peptide" evidence="1">
    <location>
        <begin position="1"/>
        <end position="22"/>
    </location>
</feature>
<evidence type="ECO:0000259" key="2">
    <source>
        <dbReference type="Pfam" id="PF20597"/>
    </source>
</evidence>
<feature type="chain" id="PRO_5002794075" evidence="1">
    <location>
        <begin position="23"/>
        <end position="302"/>
    </location>
</feature>
<dbReference type="Proteomes" id="UP000001036">
    <property type="component" value="Chromosome"/>
</dbReference>
<dbReference type="NCBIfam" id="TIGR04215">
    <property type="entry name" value="choice_anch_A"/>
    <property type="match status" value="1"/>
</dbReference>
<organism evidence="3 4">
    <name type="scientific">Cellvibrio japonicus (strain Ueda107)</name>
    <name type="common">Pseudomonas fluorescens subsp. cellulosa</name>
    <dbReference type="NCBI Taxonomy" id="498211"/>
    <lineage>
        <taxon>Bacteria</taxon>
        <taxon>Pseudomonadati</taxon>
        <taxon>Pseudomonadota</taxon>
        <taxon>Gammaproteobacteria</taxon>
        <taxon>Cellvibrionales</taxon>
        <taxon>Cellvibrionaceae</taxon>
        <taxon>Cellvibrio</taxon>
    </lineage>
</organism>
<evidence type="ECO:0000313" key="4">
    <source>
        <dbReference type="Proteomes" id="UP000001036"/>
    </source>
</evidence>
<protein>
    <submittedName>
        <fullName evidence="3">PEP-CTERM putative exosortase interaction domain protein</fullName>
    </submittedName>
</protein>
<name>B3PGI2_CELJU</name>
<accession>B3PGI2</accession>
<dbReference type="PROSITE" id="PS51257">
    <property type="entry name" value="PROKAR_LIPOPROTEIN"/>
    <property type="match status" value="1"/>
</dbReference>
<feature type="domain" description="Choice-of-anchor A" evidence="2">
    <location>
        <begin position="22"/>
        <end position="266"/>
    </location>
</feature>
<reference evidence="3 4" key="1">
    <citation type="journal article" date="2008" name="J. Bacteriol.">
        <title>Insights into plant cell wall degradation from the genome sequence of the soil bacterium Cellvibrio japonicus.</title>
        <authorList>
            <person name="Deboy R.T."/>
            <person name="Mongodin E.F."/>
            <person name="Fouts D.E."/>
            <person name="Tailford L.E."/>
            <person name="Khouri H."/>
            <person name="Emerson J.B."/>
            <person name="Mohamoud Y."/>
            <person name="Watkins K."/>
            <person name="Henrissat B."/>
            <person name="Gilbert H.J."/>
            <person name="Nelson K.E."/>
        </authorList>
    </citation>
    <scope>NUCLEOTIDE SEQUENCE [LARGE SCALE GENOMIC DNA]</scope>
    <source>
        <strain evidence="3 4">Ueda107</strain>
    </source>
</reference>
<dbReference type="AlphaFoldDB" id="B3PGI2"/>
<dbReference type="eggNOG" id="COG1520">
    <property type="taxonomic scope" value="Bacteria"/>
</dbReference>
<dbReference type="Pfam" id="PF20597">
    <property type="entry name" value="pAdhesive_15"/>
    <property type="match status" value="1"/>
</dbReference>
<gene>
    <name evidence="3" type="ordered locus">CJA_0237</name>
</gene>
<evidence type="ECO:0000256" key="1">
    <source>
        <dbReference type="SAM" id="SignalP"/>
    </source>
</evidence>
<dbReference type="InterPro" id="IPR013424">
    <property type="entry name" value="Ice-binding_C"/>
</dbReference>
<dbReference type="NCBIfam" id="TIGR02595">
    <property type="entry name" value="PEP_CTERM"/>
    <property type="match status" value="1"/>
</dbReference>
<dbReference type="KEGG" id="cja:CJA_0237"/>
<evidence type="ECO:0000313" key="3">
    <source>
        <dbReference type="EMBL" id="ACE84420.1"/>
    </source>
</evidence>
<dbReference type="OrthoDB" id="8775303at2"/>
<dbReference type="STRING" id="498211.CJA_0237"/>
<keyword evidence="4" id="KW-1185">Reference proteome</keyword>
<dbReference type="RefSeq" id="WP_012485920.1">
    <property type="nucleotide sequence ID" value="NC_010995.1"/>
</dbReference>
<dbReference type="HOGENOM" id="CLU_076036_0_0_6"/>